<sequence length="33" mass="3870">MISWKVETNSWNQKNLSFIGNMAIIFRGLYPPL</sequence>
<comment type="caution">
    <text evidence="1">The sequence shown here is derived from an EMBL/GenBank/DDBJ whole genome shotgun (WGS) entry which is preliminary data.</text>
</comment>
<evidence type="ECO:0000313" key="1">
    <source>
        <dbReference type="EMBL" id="DAD31473.1"/>
    </source>
</evidence>
<organism evidence="1 2">
    <name type="scientific">Nelumbo nucifera</name>
    <name type="common">Sacred lotus</name>
    <dbReference type="NCBI Taxonomy" id="4432"/>
    <lineage>
        <taxon>Eukaryota</taxon>
        <taxon>Viridiplantae</taxon>
        <taxon>Streptophyta</taxon>
        <taxon>Embryophyta</taxon>
        <taxon>Tracheophyta</taxon>
        <taxon>Spermatophyta</taxon>
        <taxon>Magnoliopsida</taxon>
        <taxon>Proteales</taxon>
        <taxon>Nelumbonaceae</taxon>
        <taxon>Nelumbo</taxon>
    </lineage>
</organism>
<dbReference type="EMBL" id="DUZY01000003">
    <property type="protein sequence ID" value="DAD31473.1"/>
    <property type="molecule type" value="Genomic_DNA"/>
</dbReference>
<proteinExistence type="predicted"/>
<evidence type="ECO:0000313" key="2">
    <source>
        <dbReference type="Proteomes" id="UP000607653"/>
    </source>
</evidence>
<keyword evidence="2" id="KW-1185">Reference proteome</keyword>
<reference evidence="1 2" key="1">
    <citation type="journal article" date="2020" name="Mol. Biol. Evol.">
        <title>Distinct Expression and Methylation Patterns for Genes with Different Fates following a Single Whole-Genome Duplication in Flowering Plants.</title>
        <authorList>
            <person name="Shi T."/>
            <person name="Rahmani R.S."/>
            <person name="Gugger P.F."/>
            <person name="Wang M."/>
            <person name="Li H."/>
            <person name="Zhang Y."/>
            <person name="Li Z."/>
            <person name="Wang Q."/>
            <person name="Van de Peer Y."/>
            <person name="Marchal K."/>
            <person name="Chen J."/>
        </authorList>
    </citation>
    <scope>NUCLEOTIDE SEQUENCE [LARGE SCALE GENOMIC DNA]</scope>
    <source>
        <tissue evidence="1">Leaf</tissue>
    </source>
</reference>
<protein>
    <submittedName>
        <fullName evidence="1">Uncharacterized protein</fullName>
    </submittedName>
</protein>
<accession>A0A822YH66</accession>
<name>A0A822YH66_NELNU</name>
<dbReference type="AlphaFoldDB" id="A0A822YH66"/>
<dbReference type="Proteomes" id="UP000607653">
    <property type="component" value="Unassembled WGS sequence"/>
</dbReference>
<gene>
    <name evidence="1" type="ORF">HUJ06_010324</name>
</gene>